<dbReference type="GO" id="GO:0005634">
    <property type="term" value="C:nucleus"/>
    <property type="evidence" value="ECO:0007669"/>
    <property type="project" value="TreeGrafter"/>
</dbReference>
<comment type="cofactor">
    <cofactor evidence="10">
        <name>Mn(2+)</name>
        <dbReference type="ChEBI" id="CHEBI:29035"/>
    </cofactor>
    <cofactor evidence="10">
        <name>Ni(2+)</name>
        <dbReference type="ChEBI" id="CHEBI:49786"/>
    </cofactor>
</comment>
<keyword evidence="4" id="KW-0533">Nickel</keyword>
<dbReference type="EMBL" id="JADBJN010000002">
    <property type="protein sequence ID" value="KAG5678410.1"/>
    <property type="molecule type" value="Genomic_DNA"/>
</dbReference>
<keyword evidence="6 10" id="KW-0378">Hydrolase</keyword>
<comment type="catalytic activity">
    <reaction evidence="9 10">
        <text>beta-D-fructose 6-phosphate = dihydroxyacetone + D-glyceraldehyde 3-phosphate</text>
        <dbReference type="Rhea" id="RHEA:28002"/>
        <dbReference type="ChEBI" id="CHEBI:16016"/>
        <dbReference type="ChEBI" id="CHEBI:57634"/>
        <dbReference type="ChEBI" id="CHEBI:59776"/>
    </reaction>
</comment>
<dbReference type="PANTHER" id="PTHR12260">
    <property type="entry name" value="DAMAGE-CONTROL PHOSPHATASE ARMT1"/>
    <property type="match status" value="1"/>
</dbReference>
<comment type="similarity">
    <text evidence="3 10">Belongs to the damage-control phosphatase family. Sugar phosphate phosphatase III subfamily.</text>
</comment>
<dbReference type="InterPro" id="IPR039763">
    <property type="entry name" value="ARMT1"/>
</dbReference>
<evidence type="ECO:0000256" key="6">
    <source>
        <dbReference type="ARBA" id="ARBA00022801"/>
    </source>
</evidence>
<dbReference type="SUPFAM" id="SSF111321">
    <property type="entry name" value="AF1104-like"/>
    <property type="match status" value="1"/>
</dbReference>
<keyword evidence="10" id="KW-0489">Methyltransferase</keyword>
<comment type="domain">
    <text evidence="10">Subfamily III proteins have a conserved RTxK motif about 40-50 residues from the C-terminus; the threonine may be replaced by serine or cysteine.</text>
</comment>
<comment type="caution">
    <text evidence="12">The sequence shown here is derived from an EMBL/GenBank/DDBJ whole genome shotgun (WGS) entry which is preliminary data.</text>
</comment>
<accession>A0A9J6C8Q2</accession>
<keyword evidence="10" id="KW-0808">Transferase</keyword>
<gene>
    <name evidence="12" type="ORF">PVAND_008085</name>
</gene>
<keyword evidence="5 10" id="KW-0479">Metal-binding</keyword>
<dbReference type="EC" id="3.1.3.-" evidence="10"/>
<dbReference type="Gene3D" id="3.40.50.10880">
    <property type="entry name" value="Uncharacterised protein PF01937, DUF89, domain 3"/>
    <property type="match status" value="1"/>
</dbReference>
<feature type="domain" description="Damage-control phosphatase ARMT1-like metal-binding" evidence="11">
    <location>
        <begin position="35"/>
        <end position="422"/>
    </location>
</feature>
<protein>
    <recommendedName>
        <fullName evidence="10">Sugar phosphate phosphatase</fullName>
        <ecNumber evidence="10">2.1.1.-</ecNumber>
        <ecNumber evidence="10">3.1.3.-</ecNumber>
    </recommendedName>
</protein>
<evidence type="ECO:0000259" key="11">
    <source>
        <dbReference type="Pfam" id="PF01937"/>
    </source>
</evidence>
<evidence type="ECO:0000256" key="1">
    <source>
        <dbReference type="ARBA" id="ARBA00000807"/>
    </source>
</evidence>
<dbReference type="Pfam" id="PF01937">
    <property type="entry name" value="ARMT1-like_dom"/>
    <property type="match status" value="1"/>
</dbReference>
<dbReference type="PANTHER" id="PTHR12260:SF6">
    <property type="entry name" value="DAMAGE-CONTROL PHOSPHATASE ARMT1"/>
    <property type="match status" value="1"/>
</dbReference>
<dbReference type="GO" id="GO:0032259">
    <property type="term" value="P:methylation"/>
    <property type="evidence" value="ECO:0007669"/>
    <property type="project" value="UniProtKB-KW"/>
</dbReference>
<comment type="catalytic activity">
    <reaction evidence="2 10">
        <text>beta-D-fructose 1-phosphate + H2O = D-fructose + phosphate</text>
        <dbReference type="Rhea" id="RHEA:35603"/>
        <dbReference type="ChEBI" id="CHEBI:15377"/>
        <dbReference type="ChEBI" id="CHEBI:37721"/>
        <dbReference type="ChEBI" id="CHEBI:43474"/>
        <dbReference type="ChEBI" id="CHEBI:138881"/>
    </reaction>
</comment>
<evidence type="ECO:0000256" key="4">
    <source>
        <dbReference type="ARBA" id="ARBA00022596"/>
    </source>
</evidence>
<dbReference type="GO" id="GO:0006974">
    <property type="term" value="P:DNA damage response"/>
    <property type="evidence" value="ECO:0007669"/>
    <property type="project" value="TreeGrafter"/>
</dbReference>
<dbReference type="GO" id="GO:0046872">
    <property type="term" value="F:metal ion binding"/>
    <property type="evidence" value="ECO:0007669"/>
    <property type="project" value="UniProtKB-UniRule"/>
</dbReference>
<comment type="function">
    <text evidence="8 10">Metal-dependent phosphatase that shows phosphatase activity against several substrates, including fructose-1-phosphate and fructose-6-phosphate. Its preference for fructose-1-phosphate, a strong glycating agent that causes DNA damage rather than a canonical yeast metabolite, suggests a damage-control function in hexose phosphate metabolism. Has also been shown to have O-methyltransferase activity that methylates glutamate residues of target proteins to form gamma-glutamyl methyl ester residues. Possibly methylates PCNA, suggesting it is involved in the DNA damage response.</text>
</comment>
<dbReference type="FunFam" id="3.40.50.10880:FF:000005">
    <property type="entry name" value="DUF89-domain-containing protein"/>
    <property type="match status" value="1"/>
</dbReference>
<dbReference type="GO" id="GO:0016462">
    <property type="term" value="F:pyrophosphatase activity"/>
    <property type="evidence" value="ECO:0007669"/>
    <property type="project" value="UniProtKB-ARBA"/>
</dbReference>
<dbReference type="GO" id="GO:0016791">
    <property type="term" value="F:phosphatase activity"/>
    <property type="evidence" value="ECO:0007669"/>
    <property type="project" value="TreeGrafter"/>
</dbReference>
<name>A0A9J6C8Q2_POLVA</name>
<dbReference type="GO" id="GO:0030643">
    <property type="term" value="P:intracellular phosphate ion homeostasis"/>
    <property type="evidence" value="ECO:0007669"/>
    <property type="project" value="UniProtKB-ARBA"/>
</dbReference>
<evidence type="ECO:0000256" key="2">
    <source>
        <dbReference type="ARBA" id="ARBA00001326"/>
    </source>
</evidence>
<evidence type="ECO:0000256" key="9">
    <source>
        <dbReference type="ARBA" id="ARBA00048809"/>
    </source>
</evidence>
<proteinExistence type="inferred from homology"/>
<reference evidence="12" key="1">
    <citation type="submission" date="2021-03" db="EMBL/GenBank/DDBJ databases">
        <title>Chromosome level genome of the anhydrobiotic midge Polypedilum vanderplanki.</title>
        <authorList>
            <person name="Yoshida Y."/>
            <person name="Kikawada T."/>
            <person name="Gusev O."/>
        </authorList>
    </citation>
    <scope>NUCLEOTIDE SEQUENCE</scope>
    <source>
        <strain evidence="12">NIAS01</strain>
        <tissue evidence="12">Whole body or cell culture</tissue>
    </source>
</reference>
<evidence type="ECO:0000313" key="12">
    <source>
        <dbReference type="EMBL" id="KAG5678410.1"/>
    </source>
</evidence>
<comment type="catalytic activity">
    <reaction evidence="1 10">
        <text>L-glutamyl-[protein] + S-adenosyl-L-methionine = [protein]-L-glutamate 5-O-methyl ester + S-adenosyl-L-homocysteine</text>
        <dbReference type="Rhea" id="RHEA:24452"/>
        <dbReference type="Rhea" id="RHEA-COMP:10208"/>
        <dbReference type="Rhea" id="RHEA-COMP:10311"/>
        <dbReference type="ChEBI" id="CHEBI:29973"/>
        <dbReference type="ChEBI" id="CHEBI:57856"/>
        <dbReference type="ChEBI" id="CHEBI:59789"/>
        <dbReference type="ChEBI" id="CHEBI:82795"/>
    </reaction>
</comment>
<evidence type="ECO:0000256" key="7">
    <source>
        <dbReference type="ARBA" id="ARBA00023211"/>
    </source>
</evidence>
<dbReference type="OrthoDB" id="541375at2759"/>
<sequence length="448" mass="52363">MSDSFDVTKYNIANEHTPLSEQLTAHYKKSYAFYTMSTRVPIILTTIIDRLTREKDNINAKYGELSKDELKQCIGEISKLKYEVQTDKEMRELPGNESDQYEWNKLIKDIAPNNTYFSAVWLYSECYVYRRLKSIFEETVSLKDFDYFEQPKEIELSKSLPVISSVIKSVQEFSSVFRTSSEIEEFFCNLLKQDLWGNRNDLSITLGEEIEANTCNPLDKANIEKFNSDLLIDQTHDIYKCLNIDKENKIVDVICDNSGFELLSDLILCDFIIHHKLASKIRFRVKTIPWFISDVTSKDFYYTLSELEKSEDETLREASNKWKKYLENGQFVLEPAHHFFTSAYEFYKMERIAPDLYQSIAESYLAIFKGDLNYRKLLGDINWNPTSDFRTALNNFQPTNLCAMRTVKADLICGLKPGQYEDLWEMDEKWMTTGQYGVIQFVEKKSAA</sequence>
<evidence type="ECO:0000256" key="3">
    <source>
        <dbReference type="ARBA" id="ARBA00009519"/>
    </source>
</evidence>
<dbReference type="EC" id="2.1.1.-" evidence="10"/>
<dbReference type="InterPro" id="IPR036075">
    <property type="entry name" value="ARMT-1-like_metal-bd_sf"/>
</dbReference>
<evidence type="ECO:0000256" key="10">
    <source>
        <dbReference type="RuleBase" id="RU367030"/>
    </source>
</evidence>
<evidence type="ECO:0000313" key="13">
    <source>
        <dbReference type="Proteomes" id="UP001107558"/>
    </source>
</evidence>
<dbReference type="AlphaFoldDB" id="A0A9J6C8Q2"/>
<dbReference type="Proteomes" id="UP001107558">
    <property type="component" value="Chromosome 2"/>
</dbReference>
<organism evidence="12 13">
    <name type="scientific">Polypedilum vanderplanki</name>
    <name type="common">Sleeping chironomid midge</name>
    <dbReference type="NCBI Taxonomy" id="319348"/>
    <lineage>
        <taxon>Eukaryota</taxon>
        <taxon>Metazoa</taxon>
        <taxon>Ecdysozoa</taxon>
        <taxon>Arthropoda</taxon>
        <taxon>Hexapoda</taxon>
        <taxon>Insecta</taxon>
        <taxon>Pterygota</taxon>
        <taxon>Neoptera</taxon>
        <taxon>Endopterygota</taxon>
        <taxon>Diptera</taxon>
        <taxon>Nematocera</taxon>
        <taxon>Chironomoidea</taxon>
        <taxon>Chironomidae</taxon>
        <taxon>Chironominae</taxon>
        <taxon>Polypedilum</taxon>
        <taxon>Polypedilum</taxon>
    </lineage>
</organism>
<evidence type="ECO:0000256" key="5">
    <source>
        <dbReference type="ARBA" id="ARBA00022723"/>
    </source>
</evidence>
<evidence type="ECO:0000256" key="8">
    <source>
        <dbReference type="ARBA" id="ARBA00045980"/>
    </source>
</evidence>
<keyword evidence="13" id="KW-1185">Reference proteome</keyword>
<keyword evidence="7 10" id="KW-0464">Manganese</keyword>
<dbReference type="InterPro" id="IPR002791">
    <property type="entry name" value="ARMT1-like_metal-bd"/>
</dbReference>
<dbReference type="GO" id="GO:0051998">
    <property type="term" value="F:protein carboxyl O-methyltransferase activity"/>
    <property type="evidence" value="ECO:0007669"/>
    <property type="project" value="UniProtKB-UniRule"/>
</dbReference>
<dbReference type="Gene3D" id="1.20.930.60">
    <property type="match status" value="1"/>
</dbReference>